<dbReference type="Proteomes" id="UP001147747">
    <property type="component" value="Unassembled WGS sequence"/>
</dbReference>
<dbReference type="AlphaFoldDB" id="A0A9W9VYN3"/>
<dbReference type="OrthoDB" id="2279190at2759"/>
<organism evidence="2 3">
    <name type="scientific">Penicillium cosmopolitanum</name>
    <dbReference type="NCBI Taxonomy" id="1131564"/>
    <lineage>
        <taxon>Eukaryota</taxon>
        <taxon>Fungi</taxon>
        <taxon>Dikarya</taxon>
        <taxon>Ascomycota</taxon>
        <taxon>Pezizomycotina</taxon>
        <taxon>Eurotiomycetes</taxon>
        <taxon>Eurotiomycetidae</taxon>
        <taxon>Eurotiales</taxon>
        <taxon>Aspergillaceae</taxon>
        <taxon>Penicillium</taxon>
    </lineage>
</organism>
<dbReference type="RefSeq" id="XP_056487521.1">
    <property type="nucleotide sequence ID" value="XM_056631970.1"/>
</dbReference>
<reference evidence="2" key="2">
    <citation type="journal article" date="2023" name="IMA Fungus">
        <title>Comparative genomic study of the Penicillium genus elucidates a diverse pangenome and 15 lateral gene transfer events.</title>
        <authorList>
            <person name="Petersen C."/>
            <person name="Sorensen T."/>
            <person name="Nielsen M.R."/>
            <person name="Sondergaard T.E."/>
            <person name="Sorensen J.L."/>
            <person name="Fitzpatrick D.A."/>
            <person name="Frisvad J.C."/>
            <person name="Nielsen K.L."/>
        </authorList>
    </citation>
    <scope>NUCLEOTIDE SEQUENCE</scope>
    <source>
        <strain evidence="2">IBT 29677</strain>
    </source>
</reference>
<proteinExistence type="predicted"/>
<reference evidence="2" key="1">
    <citation type="submission" date="2022-12" db="EMBL/GenBank/DDBJ databases">
        <authorList>
            <person name="Petersen C."/>
        </authorList>
    </citation>
    <scope>NUCLEOTIDE SEQUENCE</scope>
    <source>
        <strain evidence="2">IBT 29677</strain>
    </source>
</reference>
<feature type="compositionally biased region" description="Pro residues" evidence="1">
    <location>
        <begin position="44"/>
        <end position="60"/>
    </location>
</feature>
<dbReference type="GeneID" id="81370950"/>
<gene>
    <name evidence="2" type="ORF">N7509_007333</name>
</gene>
<feature type="region of interest" description="Disordered" evidence="1">
    <location>
        <begin position="1"/>
        <end position="156"/>
    </location>
</feature>
<feature type="compositionally biased region" description="Pro residues" evidence="1">
    <location>
        <begin position="18"/>
        <end position="31"/>
    </location>
</feature>
<feature type="compositionally biased region" description="Low complexity" evidence="1">
    <location>
        <begin position="75"/>
        <end position="95"/>
    </location>
</feature>
<dbReference type="EMBL" id="JAPZBU010000008">
    <property type="protein sequence ID" value="KAJ5391843.1"/>
    <property type="molecule type" value="Genomic_DNA"/>
</dbReference>
<feature type="compositionally biased region" description="Low complexity" evidence="1">
    <location>
        <begin position="110"/>
        <end position="119"/>
    </location>
</feature>
<keyword evidence="3" id="KW-1185">Reference proteome</keyword>
<comment type="caution">
    <text evidence="2">The sequence shown here is derived from an EMBL/GenBank/DDBJ whole genome shotgun (WGS) entry which is preliminary data.</text>
</comment>
<sequence>MSDPVASRRLQFYLIPKQAPPRPNPTGPKPGTPVVSDPEKAPSRPGPTQPITAPPKPPAIAPFNPFTSPNSPVKSPSVTPAASAPAPARPVSARRPTVESAVPSKPAADIPTPSISIPSESRPVGGRRGKSDDDTNGATRGGALVHGGEGTISSAGLQMPGKLLNDPDEKGALKIKVHLNLHAKVRLDLDAQIYGDVVIGLL</sequence>
<accession>A0A9W9VYN3</accession>
<evidence type="ECO:0000313" key="2">
    <source>
        <dbReference type="EMBL" id="KAJ5391843.1"/>
    </source>
</evidence>
<evidence type="ECO:0000256" key="1">
    <source>
        <dbReference type="SAM" id="MobiDB-lite"/>
    </source>
</evidence>
<protein>
    <submittedName>
        <fullName evidence="2">Uncharacterized protein</fullName>
    </submittedName>
</protein>
<evidence type="ECO:0000313" key="3">
    <source>
        <dbReference type="Proteomes" id="UP001147747"/>
    </source>
</evidence>
<name>A0A9W9VYN3_9EURO</name>